<proteinExistence type="predicted"/>
<feature type="non-terminal residue" evidence="2">
    <location>
        <position position="1"/>
    </location>
</feature>
<name>A0AAV0PS68_9ROSI</name>
<dbReference type="AlphaFoldDB" id="A0AAV0PS68"/>
<accession>A0AAV0PS68</accession>
<evidence type="ECO:0000313" key="3">
    <source>
        <dbReference type="Proteomes" id="UP001154282"/>
    </source>
</evidence>
<dbReference type="EMBL" id="CAMGYJ010000009">
    <property type="protein sequence ID" value="CAI0474088.1"/>
    <property type="molecule type" value="Genomic_DNA"/>
</dbReference>
<sequence>GRPRTSTTRNLSHFEHVERRRGRRSSRLPTATPDNDGNTGGAPNVNAQTNFEDETEPIHNDTDGAPNGNAQTNFENGTEPVIHNDT</sequence>
<feature type="compositionally biased region" description="Polar residues" evidence="1">
    <location>
        <begin position="28"/>
        <end position="37"/>
    </location>
</feature>
<feature type="non-terminal residue" evidence="2">
    <location>
        <position position="86"/>
    </location>
</feature>
<evidence type="ECO:0000313" key="2">
    <source>
        <dbReference type="EMBL" id="CAI0474088.1"/>
    </source>
</evidence>
<keyword evidence="3" id="KW-1185">Reference proteome</keyword>
<gene>
    <name evidence="2" type="ORF">LITE_LOCUS39892</name>
</gene>
<reference evidence="2" key="1">
    <citation type="submission" date="2022-08" db="EMBL/GenBank/DDBJ databases">
        <authorList>
            <person name="Gutierrez-Valencia J."/>
        </authorList>
    </citation>
    <scope>NUCLEOTIDE SEQUENCE</scope>
</reference>
<evidence type="ECO:0000256" key="1">
    <source>
        <dbReference type="SAM" id="MobiDB-lite"/>
    </source>
</evidence>
<protein>
    <submittedName>
        <fullName evidence="2">Uncharacterized protein</fullName>
    </submittedName>
</protein>
<organism evidence="2 3">
    <name type="scientific">Linum tenue</name>
    <dbReference type="NCBI Taxonomy" id="586396"/>
    <lineage>
        <taxon>Eukaryota</taxon>
        <taxon>Viridiplantae</taxon>
        <taxon>Streptophyta</taxon>
        <taxon>Embryophyta</taxon>
        <taxon>Tracheophyta</taxon>
        <taxon>Spermatophyta</taxon>
        <taxon>Magnoliopsida</taxon>
        <taxon>eudicotyledons</taxon>
        <taxon>Gunneridae</taxon>
        <taxon>Pentapetalae</taxon>
        <taxon>rosids</taxon>
        <taxon>fabids</taxon>
        <taxon>Malpighiales</taxon>
        <taxon>Linaceae</taxon>
        <taxon>Linum</taxon>
    </lineage>
</organism>
<comment type="caution">
    <text evidence="2">The sequence shown here is derived from an EMBL/GenBank/DDBJ whole genome shotgun (WGS) entry which is preliminary data.</text>
</comment>
<feature type="region of interest" description="Disordered" evidence="1">
    <location>
        <begin position="1"/>
        <end position="86"/>
    </location>
</feature>
<feature type="compositionally biased region" description="Polar residues" evidence="1">
    <location>
        <begin position="1"/>
        <end position="11"/>
    </location>
</feature>
<dbReference type="Proteomes" id="UP001154282">
    <property type="component" value="Unassembled WGS sequence"/>
</dbReference>